<gene>
    <name evidence="1" type="ORF">CLCOL_03690</name>
</gene>
<dbReference type="AlphaFoldDB" id="A0A151AQ15"/>
<dbReference type="Proteomes" id="UP000075374">
    <property type="component" value="Unassembled WGS sequence"/>
</dbReference>
<protein>
    <submittedName>
        <fullName evidence="1">Uncharacterized protein</fullName>
    </submittedName>
</protein>
<dbReference type="STRING" id="1121305.CLCOL_03690"/>
<name>A0A151AQ15_9CLOT</name>
<comment type="caution">
    <text evidence="1">The sequence shown here is derived from an EMBL/GenBank/DDBJ whole genome shotgun (WGS) entry which is preliminary data.</text>
</comment>
<organism evidence="1 2">
    <name type="scientific">Clostridium colicanis DSM 13634</name>
    <dbReference type="NCBI Taxonomy" id="1121305"/>
    <lineage>
        <taxon>Bacteria</taxon>
        <taxon>Bacillati</taxon>
        <taxon>Bacillota</taxon>
        <taxon>Clostridia</taxon>
        <taxon>Eubacteriales</taxon>
        <taxon>Clostridiaceae</taxon>
        <taxon>Clostridium</taxon>
    </lineage>
</organism>
<sequence length="110" mass="13067">MAEKKIEVSLKNMNNLINELIKIKFSCYDENIRNSIESLIEFINVDILNNKDIKERLLDQIHDKMVEVKTINEDLNASLYILYQELKNDRISIQEAVDRFEVILKTTEYM</sequence>
<accession>A0A151AQ15</accession>
<dbReference type="PATRIC" id="fig|1121305.3.peg.370"/>
<dbReference type="EMBL" id="LTBB01000002">
    <property type="protein sequence ID" value="KYH29731.1"/>
    <property type="molecule type" value="Genomic_DNA"/>
</dbReference>
<reference evidence="1 2" key="1">
    <citation type="submission" date="2016-02" db="EMBL/GenBank/DDBJ databases">
        <title>Genome sequence of Clostridium colicanis DSM 13634.</title>
        <authorList>
            <person name="Poehlein A."/>
            <person name="Daniel R."/>
        </authorList>
    </citation>
    <scope>NUCLEOTIDE SEQUENCE [LARGE SCALE GENOMIC DNA]</scope>
    <source>
        <strain evidence="1 2">DSM 13634</strain>
    </source>
</reference>
<proteinExistence type="predicted"/>
<evidence type="ECO:0000313" key="2">
    <source>
        <dbReference type="Proteomes" id="UP000075374"/>
    </source>
</evidence>
<dbReference type="RefSeq" id="WP_061857307.1">
    <property type="nucleotide sequence ID" value="NZ_LTBB01000002.1"/>
</dbReference>
<evidence type="ECO:0000313" key="1">
    <source>
        <dbReference type="EMBL" id="KYH29731.1"/>
    </source>
</evidence>
<keyword evidence="2" id="KW-1185">Reference proteome</keyword>